<comment type="caution">
    <text evidence="2">The sequence shown here is derived from an EMBL/GenBank/DDBJ whole genome shotgun (WGS) entry which is preliminary data.</text>
</comment>
<dbReference type="AlphaFoldDB" id="A0AAD7BNX6"/>
<protein>
    <submittedName>
        <fullName evidence="2">Uncharacterized protein</fullName>
    </submittedName>
</protein>
<sequence length="493" mass="55167">MSGLGNCHQIDWEGCGHEASQFGHYRYCPNWEIFTKSVGVDADASMIWLQTNAFCVCNIYIGLPNLGTAANVQIGKLSPNQLGRVEHPSLDTAANVRIGKFHQISWGECRDKGLPDSDTTANVWIGKFSPNWLRRMWLCGAVIDTAVSRAGYLATERAQSYGGCPKCYDVDHIPIRNSEFVQTILNTRAMSVKREAEGWAYDMLVEENPDGATEVIWAVSDSVGGAGAGGDGDEGGGTGLHGKEGRGRERKGREQGRWRARASEQACARNEHKGGRKNEKTHTDGTWPCPTHQIHLQNFESCSFADNIELSVHDRVPFGKLATIGGDLLDFQVQCSDLELSMLRIHLFPWDCEEIAQFALRENITAVDTRWTRIATGVKLDDLLINDSIHLLMQLHYPEHNNDPPSNLPYPFVSLPTVLIEEDGTVWINIKHLHQRYYWSFDPLGGQWLEDVAAQLSFPQVLFKIIVGGYCWTTNQYDSLRKFHEAKGVNYSV</sequence>
<evidence type="ECO:0000313" key="2">
    <source>
        <dbReference type="EMBL" id="KAJ7626496.1"/>
    </source>
</evidence>
<reference evidence="2" key="1">
    <citation type="submission" date="2023-03" db="EMBL/GenBank/DDBJ databases">
        <title>Massive genome expansion in bonnet fungi (Mycena s.s.) driven by repeated elements and novel gene families across ecological guilds.</title>
        <authorList>
            <consortium name="Lawrence Berkeley National Laboratory"/>
            <person name="Harder C.B."/>
            <person name="Miyauchi S."/>
            <person name="Viragh M."/>
            <person name="Kuo A."/>
            <person name="Thoen E."/>
            <person name="Andreopoulos B."/>
            <person name="Lu D."/>
            <person name="Skrede I."/>
            <person name="Drula E."/>
            <person name="Henrissat B."/>
            <person name="Morin E."/>
            <person name="Kohler A."/>
            <person name="Barry K."/>
            <person name="LaButti K."/>
            <person name="Morin E."/>
            <person name="Salamov A."/>
            <person name="Lipzen A."/>
            <person name="Mereny Z."/>
            <person name="Hegedus B."/>
            <person name="Baldrian P."/>
            <person name="Stursova M."/>
            <person name="Weitz H."/>
            <person name="Taylor A."/>
            <person name="Grigoriev I.V."/>
            <person name="Nagy L.G."/>
            <person name="Martin F."/>
            <person name="Kauserud H."/>
        </authorList>
    </citation>
    <scope>NUCLEOTIDE SEQUENCE</scope>
    <source>
        <strain evidence="2">CBHHK067</strain>
    </source>
</reference>
<name>A0AAD7BNX6_MYCRO</name>
<proteinExistence type="predicted"/>
<accession>A0AAD7BNX6</accession>
<evidence type="ECO:0000256" key="1">
    <source>
        <dbReference type="SAM" id="MobiDB-lite"/>
    </source>
</evidence>
<feature type="compositionally biased region" description="Gly residues" evidence="1">
    <location>
        <begin position="224"/>
        <end position="240"/>
    </location>
</feature>
<feature type="compositionally biased region" description="Basic and acidic residues" evidence="1">
    <location>
        <begin position="269"/>
        <end position="283"/>
    </location>
</feature>
<organism evidence="2 3">
    <name type="scientific">Mycena rosella</name>
    <name type="common">Pink bonnet</name>
    <name type="synonym">Agaricus rosellus</name>
    <dbReference type="NCBI Taxonomy" id="1033263"/>
    <lineage>
        <taxon>Eukaryota</taxon>
        <taxon>Fungi</taxon>
        <taxon>Dikarya</taxon>
        <taxon>Basidiomycota</taxon>
        <taxon>Agaricomycotina</taxon>
        <taxon>Agaricomycetes</taxon>
        <taxon>Agaricomycetidae</taxon>
        <taxon>Agaricales</taxon>
        <taxon>Marasmiineae</taxon>
        <taxon>Mycenaceae</taxon>
        <taxon>Mycena</taxon>
    </lineage>
</organism>
<gene>
    <name evidence="2" type="ORF">B0H17DRAFT_1151006</name>
</gene>
<feature type="region of interest" description="Disordered" evidence="1">
    <location>
        <begin position="223"/>
        <end position="286"/>
    </location>
</feature>
<feature type="compositionally biased region" description="Basic and acidic residues" evidence="1">
    <location>
        <begin position="241"/>
        <end position="257"/>
    </location>
</feature>
<dbReference type="Proteomes" id="UP001221757">
    <property type="component" value="Unassembled WGS sequence"/>
</dbReference>
<evidence type="ECO:0000313" key="3">
    <source>
        <dbReference type="Proteomes" id="UP001221757"/>
    </source>
</evidence>
<keyword evidence="3" id="KW-1185">Reference proteome</keyword>
<dbReference type="EMBL" id="JARKIE010000582">
    <property type="protein sequence ID" value="KAJ7626496.1"/>
    <property type="molecule type" value="Genomic_DNA"/>
</dbReference>